<dbReference type="AlphaFoldDB" id="A0A0A9ADS4"/>
<evidence type="ECO:0000313" key="2">
    <source>
        <dbReference type="EMBL" id="JAD45232.1"/>
    </source>
</evidence>
<protein>
    <submittedName>
        <fullName evidence="2">Uncharacterized protein</fullName>
    </submittedName>
</protein>
<accession>A0A0A9ADS4</accession>
<keyword evidence="1" id="KW-1133">Transmembrane helix</keyword>
<evidence type="ECO:0000256" key="1">
    <source>
        <dbReference type="SAM" id="Phobius"/>
    </source>
</evidence>
<sequence length="39" mass="4762">MSKFFLSQRESSKQFDVQKLFWCCVTVFGLWAMYRVRAH</sequence>
<name>A0A0A9ADS4_ARUDO</name>
<dbReference type="EMBL" id="GBRH01252663">
    <property type="protein sequence ID" value="JAD45232.1"/>
    <property type="molecule type" value="Transcribed_RNA"/>
</dbReference>
<proteinExistence type="predicted"/>
<feature type="transmembrane region" description="Helical" evidence="1">
    <location>
        <begin position="20"/>
        <end position="36"/>
    </location>
</feature>
<keyword evidence="1" id="KW-0472">Membrane</keyword>
<reference evidence="2" key="2">
    <citation type="journal article" date="2015" name="Data Brief">
        <title>Shoot transcriptome of the giant reed, Arundo donax.</title>
        <authorList>
            <person name="Barrero R.A."/>
            <person name="Guerrero F.D."/>
            <person name="Moolhuijzen P."/>
            <person name="Goolsby J.A."/>
            <person name="Tidwell J."/>
            <person name="Bellgard S.E."/>
            <person name="Bellgard M.I."/>
        </authorList>
    </citation>
    <scope>NUCLEOTIDE SEQUENCE</scope>
    <source>
        <tissue evidence="2">Shoot tissue taken approximately 20 cm above the soil surface</tissue>
    </source>
</reference>
<organism evidence="2">
    <name type="scientific">Arundo donax</name>
    <name type="common">Giant reed</name>
    <name type="synonym">Donax arundinaceus</name>
    <dbReference type="NCBI Taxonomy" id="35708"/>
    <lineage>
        <taxon>Eukaryota</taxon>
        <taxon>Viridiplantae</taxon>
        <taxon>Streptophyta</taxon>
        <taxon>Embryophyta</taxon>
        <taxon>Tracheophyta</taxon>
        <taxon>Spermatophyta</taxon>
        <taxon>Magnoliopsida</taxon>
        <taxon>Liliopsida</taxon>
        <taxon>Poales</taxon>
        <taxon>Poaceae</taxon>
        <taxon>PACMAD clade</taxon>
        <taxon>Arundinoideae</taxon>
        <taxon>Arundineae</taxon>
        <taxon>Arundo</taxon>
    </lineage>
</organism>
<keyword evidence="1" id="KW-0812">Transmembrane</keyword>
<reference evidence="2" key="1">
    <citation type="submission" date="2014-09" db="EMBL/GenBank/DDBJ databases">
        <authorList>
            <person name="Magalhaes I.L.F."/>
            <person name="Oliveira U."/>
            <person name="Santos F.R."/>
            <person name="Vidigal T.H.D.A."/>
            <person name="Brescovit A.D."/>
            <person name="Santos A.J."/>
        </authorList>
    </citation>
    <scope>NUCLEOTIDE SEQUENCE</scope>
    <source>
        <tissue evidence="2">Shoot tissue taken approximately 20 cm above the soil surface</tissue>
    </source>
</reference>